<dbReference type="PRINTS" id="PR00123">
    <property type="entry name" value="ATPASEA"/>
</dbReference>
<dbReference type="NCBIfam" id="TIGR01131">
    <property type="entry name" value="ATP_synt_6_or_A"/>
    <property type="match status" value="1"/>
</dbReference>
<dbReference type="EMBL" id="PEBW01000001">
    <property type="protein sequence ID" value="PTQ53336.1"/>
    <property type="molecule type" value="Genomic_DNA"/>
</dbReference>
<dbReference type="InterPro" id="IPR045082">
    <property type="entry name" value="ATP_syn_F0_a_bact/chloroplast"/>
</dbReference>
<comment type="caution">
    <text evidence="13">The sequence shown here is derived from an EMBL/GenBank/DDBJ whole genome shotgun (WGS) entry which is preliminary data.</text>
</comment>
<keyword evidence="6 11" id="KW-0375">Hydrogen ion transport</keyword>
<feature type="transmembrane region" description="Helical" evidence="11">
    <location>
        <begin position="76"/>
        <end position="98"/>
    </location>
</feature>
<dbReference type="AlphaFoldDB" id="A0A2T5GAW9"/>
<evidence type="ECO:0000256" key="10">
    <source>
        <dbReference type="ARBA" id="ARBA00023310"/>
    </source>
</evidence>
<feature type="transmembrane region" description="Helical" evidence="11">
    <location>
        <begin position="12"/>
        <end position="36"/>
    </location>
</feature>
<comment type="similarity">
    <text evidence="2 11 12">Belongs to the ATPase A chain family.</text>
</comment>
<keyword evidence="3 11" id="KW-0813">Transport</keyword>
<sequence>MGAHGTPVVQVFGLHFDLSVVISSTVTALLVLWLVLRGARKAQAGVPHGLGNALEWYYEFIEGIARDTFSPERAKIFSPFLATLFLYTFVANQVGLVFNLVVGDKSYWKSPTADPHVTLTMALIVLVAAHVMSIRLNGFKGYLKGLLQPSPIGPLLVLMETFTNTLTHGLRLFGNIFAGEVLVGLLVGTLKYSVLVAILLSPALLIWQGFSLFIGTIQAFIFTVLAAVYIAQRVEAH</sequence>
<organism evidence="13 14">
    <name type="scientific">Brockia lithotrophica</name>
    <dbReference type="NCBI Taxonomy" id="933949"/>
    <lineage>
        <taxon>Bacteria</taxon>
        <taxon>Bacillati</taxon>
        <taxon>Bacillota</taxon>
        <taxon>Bacilli</taxon>
        <taxon>Bacillales</taxon>
        <taxon>Bacillales Family X. Incertae Sedis</taxon>
        <taxon>Brockia</taxon>
    </lineage>
</organism>
<accession>A0A2T5GAW9</accession>
<evidence type="ECO:0000256" key="4">
    <source>
        <dbReference type="ARBA" id="ARBA00022547"/>
    </source>
</evidence>
<dbReference type="InterPro" id="IPR000568">
    <property type="entry name" value="ATP_synth_F0_asu"/>
</dbReference>
<dbReference type="Proteomes" id="UP000244016">
    <property type="component" value="Unassembled WGS sequence"/>
</dbReference>
<evidence type="ECO:0000256" key="12">
    <source>
        <dbReference type="RuleBase" id="RU000483"/>
    </source>
</evidence>
<evidence type="ECO:0000256" key="3">
    <source>
        <dbReference type="ARBA" id="ARBA00022448"/>
    </source>
</evidence>
<evidence type="ECO:0000256" key="7">
    <source>
        <dbReference type="ARBA" id="ARBA00022989"/>
    </source>
</evidence>
<evidence type="ECO:0000256" key="6">
    <source>
        <dbReference type="ARBA" id="ARBA00022781"/>
    </source>
</evidence>
<proteinExistence type="inferred from homology"/>
<dbReference type="Pfam" id="PF00119">
    <property type="entry name" value="ATP-synt_A"/>
    <property type="match status" value="1"/>
</dbReference>
<dbReference type="InterPro" id="IPR035908">
    <property type="entry name" value="F0_ATP_A_sf"/>
</dbReference>
<dbReference type="SUPFAM" id="SSF81336">
    <property type="entry name" value="F1F0 ATP synthase subunit A"/>
    <property type="match status" value="1"/>
</dbReference>
<dbReference type="PROSITE" id="PS00449">
    <property type="entry name" value="ATPASE_A"/>
    <property type="match status" value="1"/>
</dbReference>
<gene>
    <name evidence="11" type="primary">atpB</name>
    <name evidence="13" type="ORF">BLITH_0416</name>
</gene>
<dbReference type="InterPro" id="IPR023011">
    <property type="entry name" value="ATP_synth_F0_asu_AS"/>
</dbReference>
<evidence type="ECO:0000256" key="2">
    <source>
        <dbReference type="ARBA" id="ARBA00006810"/>
    </source>
</evidence>
<dbReference type="CDD" id="cd00310">
    <property type="entry name" value="ATP-synt_Fo_a_6"/>
    <property type="match status" value="1"/>
</dbReference>
<evidence type="ECO:0000313" key="14">
    <source>
        <dbReference type="Proteomes" id="UP000244016"/>
    </source>
</evidence>
<feature type="transmembrane region" description="Helical" evidence="11">
    <location>
        <begin position="206"/>
        <end position="231"/>
    </location>
</feature>
<dbReference type="PANTHER" id="PTHR42823:SF3">
    <property type="entry name" value="ATP SYNTHASE SUBUNIT A, CHLOROPLASTIC"/>
    <property type="match status" value="1"/>
</dbReference>
<keyword evidence="8 11" id="KW-0406">Ion transport</keyword>
<keyword evidence="11" id="KW-1003">Cell membrane</keyword>
<keyword evidence="5 11" id="KW-0812">Transmembrane</keyword>
<keyword evidence="4 11" id="KW-0138">CF(0)</keyword>
<evidence type="ECO:0000256" key="1">
    <source>
        <dbReference type="ARBA" id="ARBA00004141"/>
    </source>
</evidence>
<keyword evidence="9 11" id="KW-0472">Membrane</keyword>
<reference evidence="13 14" key="1">
    <citation type="submission" date="2017-08" db="EMBL/GenBank/DDBJ databases">
        <title>Burning lignite coal seam in the remote Altai Mountains harbors a hydrogen-driven thermophilic microbial community.</title>
        <authorList>
            <person name="Kadnikov V.V."/>
            <person name="Mardanov A.V."/>
            <person name="Ivasenko D."/>
            <person name="Beletsky A.V."/>
            <person name="Karnachuk O.V."/>
            <person name="Ravin N.V."/>
        </authorList>
    </citation>
    <scope>NUCLEOTIDE SEQUENCE [LARGE SCALE GENOMIC DNA]</scope>
    <source>
        <strain evidence="13">AL31</strain>
    </source>
</reference>
<evidence type="ECO:0000256" key="11">
    <source>
        <dbReference type="HAMAP-Rule" id="MF_01393"/>
    </source>
</evidence>
<dbReference type="GO" id="GO:0046933">
    <property type="term" value="F:proton-transporting ATP synthase activity, rotational mechanism"/>
    <property type="evidence" value="ECO:0007669"/>
    <property type="project" value="UniProtKB-UniRule"/>
</dbReference>
<comment type="function">
    <text evidence="11 12">Key component of the proton channel; it plays a direct role in the translocation of protons across the membrane.</text>
</comment>
<evidence type="ECO:0000313" key="13">
    <source>
        <dbReference type="EMBL" id="PTQ53336.1"/>
    </source>
</evidence>
<dbReference type="GO" id="GO:0042777">
    <property type="term" value="P:proton motive force-driven plasma membrane ATP synthesis"/>
    <property type="evidence" value="ECO:0007669"/>
    <property type="project" value="TreeGrafter"/>
</dbReference>
<dbReference type="Gene3D" id="1.20.120.220">
    <property type="entry name" value="ATP synthase, F0 complex, subunit A"/>
    <property type="match status" value="1"/>
</dbReference>
<dbReference type="GO" id="GO:0005886">
    <property type="term" value="C:plasma membrane"/>
    <property type="evidence" value="ECO:0007669"/>
    <property type="project" value="UniProtKB-SubCell"/>
</dbReference>
<evidence type="ECO:0000256" key="9">
    <source>
        <dbReference type="ARBA" id="ARBA00023136"/>
    </source>
</evidence>
<keyword evidence="10 11" id="KW-0066">ATP synthesis</keyword>
<evidence type="ECO:0000256" key="5">
    <source>
        <dbReference type="ARBA" id="ARBA00022692"/>
    </source>
</evidence>
<name>A0A2T5GAW9_9BACL</name>
<evidence type="ECO:0000256" key="8">
    <source>
        <dbReference type="ARBA" id="ARBA00023065"/>
    </source>
</evidence>
<keyword evidence="7 11" id="KW-1133">Transmembrane helix</keyword>
<protein>
    <recommendedName>
        <fullName evidence="11 12">ATP synthase subunit a</fullName>
    </recommendedName>
    <alternativeName>
        <fullName evidence="11">ATP synthase F0 sector subunit a</fullName>
    </alternativeName>
    <alternativeName>
        <fullName evidence="11">F-ATPase subunit 6</fullName>
    </alternativeName>
</protein>
<feature type="transmembrane region" description="Helical" evidence="11">
    <location>
        <begin position="181"/>
        <end position="200"/>
    </location>
</feature>
<feature type="transmembrane region" description="Helical" evidence="11">
    <location>
        <begin position="118"/>
        <end position="136"/>
    </location>
</feature>
<comment type="subcellular location">
    <subcellularLocation>
        <location evidence="11 12">Cell membrane</location>
        <topology evidence="11 12">Multi-pass membrane protein</topology>
    </subcellularLocation>
    <subcellularLocation>
        <location evidence="1">Membrane</location>
        <topology evidence="1">Multi-pass membrane protein</topology>
    </subcellularLocation>
</comment>
<dbReference type="HAMAP" id="MF_01393">
    <property type="entry name" value="ATP_synth_a_bact"/>
    <property type="match status" value="1"/>
</dbReference>
<dbReference type="PANTHER" id="PTHR42823">
    <property type="entry name" value="ATP SYNTHASE SUBUNIT A, CHLOROPLASTIC"/>
    <property type="match status" value="1"/>
</dbReference>
<dbReference type="GO" id="GO:0045259">
    <property type="term" value="C:proton-transporting ATP synthase complex"/>
    <property type="evidence" value="ECO:0007669"/>
    <property type="project" value="UniProtKB-KW"/>
</dbReference>